<dbReference type="GO" id="GO:0000724">
    <property type="term" value="P:double-strand break repair via homologous recombination"/>
    <property type="evidence" value="ECO:0007669"/>
    <property type="project" value="TreeGrafter"/>
</dbReference>
<proteinExistence type="inferred from homology"/>
<evidence type="ECO:0000256" key="1">
    <source>
        <dbReference type="ARBA" id="ARBA00004123"/>
    </source>
</evidence>
<evidence type="ECO:0008006" key="6">
    <source>
        <dbReference type="Google" id="ProtNLM"/>
    </source>
</evidence>
<dbReference type="GO" id="GO:0006298">
    <property type="term" value="P:mismatch repair"/>
    <property type="evidence" value="ECO:0007669"/>
    <property type="project" value="TreeGrafter"/>
</dbReference>
<dbReference type="EMBL" id="JANBTX010000015">
    <property type="protein sequence ID" value="KAJ2690153.1"/>
    <property type="molecule type" value="Genomic_DNA"/>
</dbReference>
<organism evidence="4 5">
    <name type="scientific">Coemansia spiralis</name>
    <dbReference type="NCBI Taxonomy" id="417178"/>
    <lineage>
        <taxon>Eukaryota</taxon>
        <taxon>Fungi</taxon>
        <taxon>Fungi incertae sedis</taxon>
        <taxon>Zoopagomycota</taxon>
        <taxon>Kickxellomycotina</taxon>
        <taxon>Kickxellomycetes</taxon>
        <taxon>Kickxellales</taxon>
        <taxon>Kickxellaceae</taxon>
        <taxon>Coemansia</taxon>
    </lineage>
</organism>
<dbReference type="GO" id="GO:0006284">
    <property type="term" value="P:base-excision repair"/>
    <property type="evidence" value="ECO:0007669"/>
    <property type="project" value="TreeGrafter"/>
</dbReference>
<dbReference type="CDD" id="cd04479">
    <property type="entry name" value="RPA3"/>
    <property type="match status" value="1"/>
</dbReference>
<keyword evidence="3" id="KW-0539">Nucleus</keyword>
<name>A0A9W8GR05_9FUNG</name>
<evidence type="ECO:0000313" key="5">
    <source>
        <dbReference type="Proteomes" id="UP001151516"/>
    </source>
</evidence>
<dbReference type="GO" id="GO:0003697">
    <property type="term" value="F:single-stranded DNA binding"/>
    <property type="evidence" value="ECO:0007669"/>
    <property type="project" value="TreeGrafter"/>
</dbReference>
<dbReference type="Gene3D" id="2.40.50.140">
    <property type="entry name" value="Nucleic acid-binding proteins"/>
    <property type="match status" value="1"/>
</dbReference>
<evidence type="ECO:0000256" key="3">
    <source>
        <dbReference type="ARBA" id="ARBA00023242"/>
    </source>
</evidence>
<dbReference type="AlphaFoldDB" id="A0A9W8GR05"/>
<dbReference type="GO" id="GO:0003684">
    <property type="term" value="F:damaged DNA binding"/>
    <property type="evidence" value="ECO:0007669"/>
    <property type="project" value="TreeGrafter"/>
</dbReference>
<dbReference type="GO" id="GO:0035861">
    <property type="term" value="C:site of double-strand break"/>
    <property type="evidence" value="ECO:0007669"/>
    <property type="project" value="TreeGrafter"/>
</dbReference>
<evidence type="ECO:0000256" key="2">
    <source>
        <dbReference type="ARBA" id="ARBA00009761"/>
    </source>
</evidence>
<reference evidence="4" key="1">
    <citation type="submission" date="2022-07" db="EMBL/GenBank/DDBJ databases">
        <title>Phylogenomic reconstructions and comparative analyses of Kickxellomycotina fungi.</title>
        <authorList>
            <person name="Reynolds N.K."/>
            <person name="Stajich J.E."/>
            <person name="Barry K."/>
            <person name="Grigoriev I.V."/>
            <person name="Crous P."/>
            <person name="Smith M.E."/>
        </authorList>
    </citation>
    <scope>NUCLEOTIDE SEQUENCE</scope>
    <source>
        <strain evidence="4">CBS 109367</strain>
    </source>
</reference>
<dbReference type="InterPro" id="IPR013970">
    <property type="entry name" value="Rfa2"/>
</dbReference>
<evidence type="ECO:0000313" key="4">
    <source>
        <dbReference type="EMBL" id="KAJ2690153.1"/>
    </source>
</evidence>
<dbReference type="GO" id="GO:0006260">
    <property type="term" value="P:DNA replication"/>
    <property type="evidence" value="ECO:0007669"/>
    <property type="project" value="InterPro"/>
</dbReference>
<dbReference type="PANTHER" id="PTHR15114:SF1">
    <property type="entry name" value="REPLICATION PROTEIN A 14 KDA SUBUNIT"/>
    <property type="match status" value="1"/>
</dbReference>
<dbReference type="InterPro" id="IPR012340">
    <property type="entry name" value="NA-bd_OB-fold"/>
</dbReference>
<accession>A0A9W8GR05</accession>
<comment type="similarity">
    <text evidence="2">Belongs to the replication factor A protein 3 family.</text>
</comment>
<gene>
    <name evidence="4" type="ORF">IWW39_000963</name>
</gene>
<dbReference type="Pfam" id="PF08661">
    <property type="entry name" value="Rep_fac-A_3"/>
    <property type="match status" value="1"/>
</dbReference>
<dbReference type="GO" id="GO:0005662">
    <property type="term" value="C:DNA replication factor A complex"/>
    <property type="evidence" value="ECO:0007669"/>
    <property type="project" value="TreeGrafter"/>
</dbReference>
<keyword evidence="5" id="KW-1185">Reference proteome</keyword>
<dbReference type="OrthoDB" id="188186at2759"/>
<comment type="subcellular location">
    <subcellularLocation>
        <location evidence="1">Nucleus</location>
    </subcellularLocation>
</comment>
<dbReference type="PANTHER" id="PTHR15114">
    <property type="entry name" value="REPLICATION PROTEIN A3"/>
    <property type="match status" value="1"/>
</dbReference>
<comment type="caution">
    <text evidence="4">The sequence shown here is derived from an EMBL/GenBank/DDBJ whole genome shotgun (WGS) entry which is preliminary data.</text>
</comment>
<protein>
    <recommendedName>
        <fullName evidence="6">Replication factor A protein 3</fullName>
    </recommendedName>
</protein>
<dbReference type="SUPFAM" id="SSF50249">
    <property type="entry name" value="Nucleic acid-binding proteins"/>
    <property type="match status" value="1"/>
</dbReference>
<dbReference type="Proteomes" id="UP001151516">
    <property type="component" value="Unassembled WGS sequence"/>
</dbReference>
<sequence length="104" mass="11058">MDKPTPRITASMIQQHAGTTVRIVGRIVRSQGSGFIIETSDGNTVLVNPTVECTYSANFIELLGKVQGDGTVSGFTAVDLSDNFDLKAYGLFESAAQKCPALFA</sequence>
<dbReference type="GO" id="GO:0006289">
    <property type="term" value="P:nucleotide-excision repair"/>
    <property type="evidence" value="ECO:0007669"/>
    <property type="project" value="TreeGrafter"/>
</dbReference>